<evidence type="ECO:0000313" key="1">
    <source>
        <dbReference type="EMBL" id="KAK3794734.1"/>
    </source>
</evidence>
<proteinExistence type="predicted"/>
<dbReference type="AlphaFoldDB" id="A0AAE1AW26"/>
<evidence type="ECO:0000313" key="2">
    <source>
        <dbReference type="Proteomes" id="UP001283361"/>
    </source>
</evidence>
<reference evidence="1" key="1">
    <citation type="journal article" date="2023" name="G3 (Bethesda)">
        <title>A reference genome for the long-term kleptoplast-retaining sea slug Elysia crispata morphotype clarki.</title>
        <authorList>
            <person name="Eastman K.E."/>
            <person name="Pendleton A.L."/>
            <person name="Shaikh M.A."/>
            <person name="Suttiyut T."/>
            <person name="Ogas R."/>
            <person name="Tomko P."/>
            <person name="Gavelis G."/>
            <person name="Widhalm J.R."/>
            <person name="Wisecaver J.H."/>
        </authorList>
    </citation>
    <scope>NUCLEOTIDE SEQUENCE</scope>
    <source>
        <strain evidence="1">ECLA1</strain>
    </source>
</reference>
<protein>
    <submittedName>
        <fullName evidence="1">Uncharacterized protein</fullName>
    </submittedName>
</protein>
<dbReference type="Proteomes" id="UP001283361">
    <property type="component" value="Unassembled WGS sequence"/>
</dbReference>
<accession>A0AAE1AW26</accession>
<comment type="caution">
    <text evidence="1">The sequence shown here is derived from an EMBL/GenBank/DDBJ whole genome shotgun (WGS) entry which is preliminary data.</text>
</comment>
<gene>
    <name evidence="1" type="ORF">RRG08_047012</name>
</gene>
<name>A0AAE1AW26_9GAST</name>
<organism evidence="1 2">
    <name type="scientific">Elysia crispata</name>
    <name type="common">lettuce slug</name>
    <dbReference type="NCBI Taxonomy" id="231223"/>
    <lineage>
        <taxon>Eukaryota</taxon>
        <taxon>Metazoa</taxon>
        <taxon>Spiralia</taxon>
        <taxon>Lophotrochozoa</taxon>
        <taxon>Mollusca</taxon>
        <taxon>Gastropoda</taxon>
        <taxon>Heterobranchia</taxon>
        <taxon>Euthyneura</taxon>
        <taxon>Panpulmonata</taxon>
        <taxon>Sacoglossa</taxon>
        <taxon>Placobranchoidea</taxon>
        <taxon>Plakobranchidae</taxon>
        <taxon>Elysia</taxon>
    </lineage>
</organism>
<dbReference type="EMBL" id="JAWDGP010001093">
    <property type="protein sequence ID" value="KAK3794734.1"/>
    <property type="molecule type" value="Genomic_DNA"/>
</dbReference>
<sequence>MSCYNYGLFRVFRLAERRRRLRDLAQWKTFVRHFPLIILLNVPWIFRIDSSHDSSPTSKGFPNRTYQNYPPTELEIFTIRHTGTRVTSSVVLQYFILPNGGIVPLREYKIAIPSKIEDELEINRAAQAYLLSTRGLELFSKETSKSCCIAFSQDQGHRVTAPAVPVNCHLEVLIARFM</sequence>
<keyword evidence="2" id="KW-1185">Reference proteome</keyword>